<evidence type="ECO:0000313" key="2">
    <source>
        <dbReference type="Proteomes" id="UP001152747"/>
    </source>
</evidence>
<keyword evidence="2" id="KW-1185">Reference proteome</keyword>
<protein>
    <submittedName>
        <fullName evidence="1">Uncharacterized protein</fullName>
    </submittedName>
</protein>
<organism evidence="1 2">
    <name type="scientific">Caenorhabditis angaria</name>
    <dbReference type="NCBI Taxonomy" id="860376"/>
    <lineage>
        <taxon>Eukaryota</taxon>
        <taxon>Metazoa</taxon>
        <taxon>Ecdysozoa</taxon>
        <taxon>Nematoda</taxon>
        <taxon>Chromadorea</taxon>
        <taxon>Rhabditida</taxon>
        <taxon>Rhabditina</taxon>
        <taxon>Rhabditomorpha</taxon>
        <taxon>Rhabditoidea</taxon>
        <taxon>Rhabditidae</taxon>
        <taxon>Peloderinae</taxon>
        <taxon>Caenorhabditis</taxon>
    </lineage>
</organism>
<dbReference type="EMBL" id="CANHGI010000006">
    <property type="protein sequence ID" value="CAI5456648.1"/>
    <property type="molecule type" value="Genomic_DNA"/>
</dbReference>
<evidence type="ECO:0000313" key="1">
    <source>
        <dbReference type="EMBL" id="CAI5456648.1"/>
    </source>
</evidence>
<comment type="caution">
    <text evidence="1">The sequence shown here is derived from an EMBL/GenBank/DDBJ whole genome shotgun (WGS) entry which is preliminary data.</text>
</comment>
<gene>
    <name evidence="1" type="ORF">CAMP_LOCUS19285</name>
</gene>
<sequence length="168" mass="19278">MIEHRGFNISLNNEPSKPSLNDSSRVRYVVIGLRRRSLSSDNSNLDEVKQCQFLSLWWGELTQHQLHDMWQLNKTAHNAKSYTWVGNLDINDLWPNTSSGIPIKGNEYHKSSNDNMVTHRTCRTSTKWQTRSLVLVPLNSTTSIQSTQPTIQFCEAGMLIIYQLSQSI</sequence>
<reference evidence="1" key="1">
    <citation type="submission" date="2022-11" db="EMBL/GenBank/DDBJ databases">
        <authorList>
            <person name="Kikuchi T."/>
        </authorList>
    </citation>
    <scope>NUCLEOTIDE SEQUENCE</scope>
    <source>
        <strain evidence="1">PS1010</strain>
    </source>
</reference>
<name>A0A9P1J495_9PELO</name>
<dbReference type="Proteomes" id="UP001152747">
    <property type="component" value="Unassembled WGS sequence"/>
</dbReference>
<proteinExistence type="predicted"/>
<dbReference type="AlphaFoldDB" id="A0A9P1J495"/>
<accession>A0A9P1J495</accession>